<organism evidence="2 3">
    <name type="scientific">Candidatus Magasanikbacteria bacterium CG10_big_fil_rev_8_21_14_0_10_36_32</name>
    <dbReference type="NCBI Taxonomy" id="1974646"/>
    <lineage>
        <taxon>Bacteria</taxon>
        <taxon>Candidatus Magasanikiibacteriota</taxon>
    </lineage>
</organism>
<feature type="transmembrane region" description="Helical" evidence="1">
    <location>
        <begin position="105"/>
        <end position="127"/>
    </location>
</feature>
<proteinExistence type="predicted"/>
<comment type="caution">
    <text evidence="2">The sequence shown here is derived from an EMBL/GenBank/DDBJ whole genome shotgun (WGS) entry which is preliminary data.</text>
</comment>
<sequence>MENVGALKKEKISAIGQFLLILGGLMVVPMFPNQLFSGPLVNALLFIVTVFLGLRSGIILSFVPSLMALFGGLLPAIMAPFIPFIIISNIIMVVLFHYVRRKNYWLGVGAGGVVKFLFLTVSIQLYFQLFLNKPITQAIVTMMSWNQLYSALMGGVIAFVFLKFVKRI</sequence>
<feature type="transmembrane region" description="Helical" evidence="1">
    <location>
        <begin position="12"/>
        <end position="31"/>
    </location>
</feature>
<keyword evidence="1" id="KW-0472">Membrane</keyword>
<feature type="transmembrane region" description="Helical" evidence="1">
    <location>
        <begin position="76"/>
        <end position="98"/>
    </location>
</feature>
<name>A0A2M6W5K2_9BACT</name>
<feature type="transmembrane region" description="Helical" evidence="1">
    <location>
        <begin position="43"/>
        <end position="70"/>
    </location>
</feature>
<evidence type="ECO:0000256" key="1">
    <source>
        <dbReference type="SAM" id="Phobius"/>
    </source>
</evidence>
<dbReference type="InterPro" id="IPR024529">
    <property type="entry name" value="ECF_trnsprt_substrate-spec"/>
</dbReference>
<dbReference type="EMBL" id="PFBV01000005">
    <property type="protein sequence ID" value="PIT88061.1"/>
    <property type="molecule type" value="Genomic_DNA"/>
</dbReference>
<evidence type="ECO:0000313" key="3">
    <source>
        <dbReference type="Proteomes" id="UP000231426"/>
    </source>
</evidence>
<gene>
    <name evidence="2" type="ORF">COU29_03545</name>
</gene>
<dbReference type="AlphaFoldDB" id="A0A2M6W5K2"/>
<accession>A0A2M6W5K2</accession>
<dbReference type="Pfam" id="PF12822">
    <property type="entry name" value="ECF_trnsprt"/>
    <property type="match status" value="1"/>
</dbReference>
<evidence type="ECO:0000313" key="2">
    <source>
        <dbReference type="EMBL" id="PIT88061.1"/>
    </source>
</evidence>
<reference evidence="3" key="1">
    <citation type="submission" date="2017-09" db="EMBL/GenBank/DDBJ databases">
        <title>Depth-based differentiation of microbial function through sediment-hosted aquifers and enrichment of novel symbionts in the deep terrestrial subsurface.</title>
        <authorList>
            <person name="Probst A.J."/>
            <person name="Ladd B."/>
            <person name="Jarett J.K."/>
            <person name="Geller-Mcgrath D.E."/>
            <person name="Sieber C.M.K."/>
            <person name="Emerson J.B."/>
            <person name="Anantharaman K."/>
            <person name="Thomas B.C."/>
            <person name="Malmstrom R."/>
            <person name="Stieglmeier M."/>
            <person name="Klingl A."/>
            <person name="Woyke T."/>
            <person name="Ryan C.M."/>
            <person name="Banfield J.F."/>
        </authorList>
    </citation>
    <scope>NUCLEOTIDE SEQUENCE [LARGE SCALE GENOMIC DNA]</scope>
</reference>
<keyword evidence="1" id="KW-0812">Transmembrane</keyword>
<dbReference type="Proteomes" id="UP000231426">
    <property type="component" value="Unassembled WGS sequence"/>
</dbReference>
<keyword evidence="1" id="KW-1133">Transmembrane helix</keyword>
<feature type="transmembrane region" description="Helical" evidence="1">
    <location>
        <begin position="147"/>
        <end position="165"/>
    </location>
</feature>
<protein>
    <submittedName>
        <fullName evidence="2">Iron hydrogenase</fullName>
    </submittedName>
</protein>